<proteinExistence type="predicted"/>
<name>A0A2N8L1E4_9BURK</name>
<evidence type="ECO:0000313" key="2">
    <source>
        <dbReference type="EMBL" id="PND39534.1"/>
    </source>
</evidence>
<feature type="domain" description="Ice-binding protein C-terminal" evidence="1">
    <location>
        <begin position="188"/>
        <end position="212"/>
    </location>
</feature>
<evidence type="ECO:0000313" key="3">
    <source>
        <dbReference type="Proteomes" id="UP000235916"/>
    </source>
</evidence>
<evidence type="ECO:0000259" key="1">
    <source>
        <dbReference type="Pfam" id="PF07589"/>
    </source>
</evidence>
<sequence length="215" mass="22429">MLSLASAGTPGTLLSQSVVGTAGWSEFVSTRPDLFNGASNSVNGIRWSLYVYEGSGGFDLTTKHVLTTVGTGVSATTISNSLTADSFDASFSGTTLPVLGANGTGTHRTQLNGSSYNAVGTVGYAGDRFFNWGSAFTKIGNKVGVDSALVHVNPTDPEDQQIFVSAQAFENVKVSFDGQTIAVTNVSAVPEPETYALMLAGLVAVAFMARRRREV</sequence>
<dbReference type="Proteomes" id="UP000235916">
    <property type="component" value="Unassembled WGS sequence"/>
</dbReference>
<gene>
    <name evidence="2" type="ORF">C1O66_03800</name>
</gene>
<dbReference type="Pfam" id="PF07589">
    <property type="entry name" value="PEP-CTERM"/>
    <property type="match status" value="1"/>
</dbReference>
<dbReference type="OrthoDB" id="8753759at2"/>
<keyword evidence="3" id="KW-1185">Reference proteome</keyword>
<dbReference type="AlphaFoldDB" id="A0A2N8L1E4"/>
<accession>A0A2N8L1E4</accession>
<reference evidence="2 3" key="1">
    <citation type="submission" date="2018-01" db="EMBL/GenBank/DDBJ databases">
        <title>Draft genome sequence of Paucibacter aquatile CR182 isolated from freshwater of the Nakdong River.</title>
        <authorList>
            <person name="Choi A."/>
            <person name="Chung E.J."/>
        </authorList>
    </citation>
    <scope>NUCLEOTIDE SEQUENCE [LARGE SCALE GENOMIC DNA]</scope>
    <source>
        <strain evidence="2 3">CR182</strain>
    </source>
</reference>
<dbReference type="InterPro" id="IPR013424">
    <property type="entry name" value="Ice-binding_C"/>
</dbReference>
<organism evidence="2 3">
    <name type="scientific">Kinneretia aquatilis</name>
    <dbReference type="NCBI Taxonomy" id="2070761"/>
    <lineage>
        <taxon>Bacteria</taxon>
        <taxon>Pseudomonadati</taxon>
        <taxon>Pseudomonadota</taxon>
        <taxon>Betaproteobacteria</taxon>
        <taxon>Burkholderiales</taxon>
        <taxon>Sphaerotilaceae</taxon>
        <taxon>Roseateles</taxon>
    </lineage>
</organism>
<protein>
    <recommendedName>
        <fullName evidence="1">Ice-binding protein C-terminal domain-containing protein</fullName>
    </recommendedName>
</protein>
<dbReference type="EMBL" id="POSP01000003">
    <property type="protein sequence ID" value="PND39534.1"/>
    <property type="molecule type" value="Genomic_DNA"/>
</dbReference>
<dbReference type="NCBIfam" id="TIGR02595">
    <property type="entry name" value="PEP_CTERM"/>
    <property type="match status" value="1"/>
</dbReference>
<comment type="caution">
    <text evidence="2">The sequence shown here is derived from an EMBL/GenBank/DDBJ whole genome shotgun (WGS) entry which is preliminary data.</text>
</comment>